<dbReference type="InterPro" id="IPR004843">
    <property type="entry name" value="Calcineurin-like_PHP"/>
</dbReference>
<dbReference type="InterPro" id="IPR051918">
    <property type="entry name" value="STPP_CPPED1"/>
</dbReference>
<evidence type="ECO:0000313" key="4">
    <source>
        <dbReference type="EMBL" id="OGI66348.1"/>
    </source>
</evidence>
<feature type="domain" description="Peptidase M15C" evidence="3">
    <location>
        <begin position="224"/>
        <end position="294"/>
    </location>
</feature>
<proteinExistence type="predicted"/>
<dbReference type="SUPFAM" id="SSF55166">
    <property type="entry name" value="Hedgehog/DD-peptidase"/>
    <property type="match status" value="1"/>
</dbReference>
<dbReference type="Proteomes" id="UP000178700">
    <property type="component" value="Unassembled WGS sequence"/>
</dbReference>
<dbReference type="SUPFAM" id="SSF56300">
    <property type="entry name" value="Metallo-dependent phosphatases"/>
    <property type="match status" value="1"/>
</dbReference>
<dbReference type="GO" id="GO:0008233">
    <property type="term" value="F:peptidase activity"/>
    <property type="evidence" value="ECO:0007669"/>
    <property type="project" value="InterPro"/>
</dbReference>
<evidence type="ECO:0000256" key="1">
    <source>
        <dbReference type="SAM" id="SignalP"/>
    </source>
</evidence>
<feature type="chain" id="PRO_5009527180" description="Calcineurin-like phosphoesterase domain-containing protein" evidence="1">
    <location>
        <begin position="23"/>
        <end position="664"/>
    </location>
</feature>
<name>A0A1F6V9M6_9BACT</name>
<evidence type="ECO:0000313" key="5">
    <source>
        <dbReference type="Proteomes" id="UP000178700"/>
    </source>
</evidence>
<dbReference type="Pfam" id="PF13539">
    <property type="entry name" value="Peptidase_M15_4"/>
    <property type="match status" value="1"/>
</dbReference>
<sequence length="664" mass="73670">MKQHYLISIVLFILICSLLSLALTQEDYDEGDDVEIEEPLSQGFDNPNQQNADSAKKIFTQSFCDNPQRCQNIDEVWFKRIGIYINPLFAQQIWDPKTNSWKTFQEVYAPPIPQSFPPSTTTPSSFSNHIKFPGSGKCFELALSANKEEAQTKIVSVQFQGHTIQVNKLIKPLIEKINSEITAANIPKSTFTFTSVQTGKWRCVRSPKVTIVDPTTCLTTKGKIARSKHSYQVAIDINPSENEFCTLGPNNQYYHNGKVCQPTIPQKVIDIFKTNDFRWGGDWSGAKDYMHFEWKGHLGDFDNDPATIEQCGTSASTTVSTTPPPPPSGNIKFSFAVISDTPDGDCSDPGSSATNPITQGEPTSKAMKFINTKNPAFVISAGDLTSGECSANNKKVGQSLAIDQLNEFKNVFLKDLQVPFVPLAGNHDFFKSTSPNVWYTFWDEQTSSLLSAYNSRQKCGSSTVSGNNLVSRFEYNGKGFVLINPGYIGHTYGLPQQELDCINKLAQPGDFVFRHVSPFGVSCEVKNPSTCGRSVINPSGDVKEVEKLPQLLKQKNIAALYSGHTHAFYKGTCDNLPFINTGTLGTRAEEFVRGWSSADARSAFVWVDVYETGTKNTIYIYNKATQKFEINTKPFPTEIITTKFSNPDRKVDEGILATCKSNLP</sequence>
<evidence type="ECO:0000259" key="2">
    <source>
        <dbReference type="Pfam" id="PF00149"/>
    </source>
</evidence>
<dbReference type="EMBL" id="MFTJ01000013">
    <property type="protein sequence ID" value="OGI66348.1"/>
    <property type="molecule type" value="Genomic_DNA"/>
</dbReference>
<feature type="signal peptide" evidence="1">
    <location>
        <begin position="1"/>
        <end position="22"/>
    </location>
</feature>
<dbReference type="PANTHER" id="PTHR43143">
    <property type="entry name" value="METALLOPHOSPHOESTERASE, CALCINEURIN SUPERFAMILY"/>
    <property type="match status" value="1"/>
</dbReference>
<dbReference type="PANTHER" id="PTHR43143:SF1">
    <property type="entry name" value="SERINE_THREONINE-PROTEIN PHOSPHATASE CPPED1"/>
    <property type="match status" value="1"/>
</dbReference>
<dbReference type="InterPro" id="IPR039561">
    <property type="entry name" value="Peptidase_M15C"/>
</dbReference>
<dbReference type="InterPro" id="IPR009045">
    <property type="entry name" value="Zn_M74/Hedgehog-like"/>
</dbReference>
<feature type="domain" description="Calcineurin-like phosphoesterase" evidence="2">
    <location>
        <begin position="336"/>
        <end position="567"/>
    </location>
</feature>
<comment type="caution">
    <text evidence="4">The sequence shown here is derived from an EMBL/GenBank/DDBJ whole genome shotgun (WGS) entry which is preliminary data.</text>
</comment>
<evidence type="ECO:0000259" key="3">
    <source>
        <dbReference type="Pfam" id="PF13539"/>
    </source>
</evidence>
<evidence type="ECO:0008006" key="6">
    <source>
        <dbReference type="Google" id="ProtNLM"/>
    </source>
</evidence>
<organism evidence="4 5">
    <name type="scientific">Candidatus Nomurabacteria bacterium RIFCSPHIGHO2_01_FULL_39_10</name>
    <dbReference type="NCBI Taxonomy" id="1801733"/>
    <lineage>
        <taxon>Bacteria</taxon>
        <taxon>Candidatus Nomuraibacteriota</taxon>
    </lineage>
</organism>
<accession>A0A1F6V9M6</accession>
<reference evidence="4 5" key="1">
    <citation type="journal article" date="2016" name="Nat. Commun.">
        <title>Thousands of microbial genomes shed light on interconnected biogeochemical processes in an aquifer system.</title>
        <authorList>
            <person name="Anantharaman K."/>
            <person name="Brown C.T."/>
            <person name="Hug L.A."/>
            <person name="Sharon I."/>
            <person name="Castelle C.J."/>
            <person name="Probst A.J."/>
            <person name="Thomas B.C."/>
            <person name="Singh A."/>
            <person name="Wilkins M.J."/>
            <person name="Karaoz U."/>
            <person name="Brodie E.L."/>
            <person name="Williams K.H."/>
            <person name="Hubbard S.S."/>
            <person name="Banfield J.F."/>
        </authorList>
    </citation>
    <scope>NUCLEOTIDE SEQUENCE [LARGE SCALE GENOMIC DNA]</scope>
</reference>
<dbReference type="Gene3D" id="3.30.1380.10">
    <property type="match status" value="1"/>
</dbReference>
<protein>
    <recommendedName>
        <fullName evidence="6">Calcineurin-like phosphoesterase domain-containing protein</fullName>
    </recommendedName>
</protein>
<dbReference type="InterPro" id="IPR029052">
    <property type="entry name" value="Metallo-depent_PP-like"/>
</dbReference>
<keyword evidence="1" id="KW-0732">Signal</keyword>
<gene>
    <name evidence="4" type="ORF">A2642_01380</name>
</gene>
<dbReference type="AlphaFoldDB" id="A0A1F6V9M6"/>
<dbReference type="Gene3D" id="3.60.21.10">
    <property type="match status" value="1"/>
</dbReference>
<dbReference type="Pfam" id="PF00149">
    <property type="entry name" value="Metallophos"/>
    <property type="match status" value="1"/>
</dbReference>